<evidence type="ECO:0000313" key="7">
    <source>
        <dbReference type="EMBL" id="PWI71182.1"/>
    </source>
</evidence>
<proteinExistence type="predicted"/>
<feature type="compositionally biased region" description="Basic residues" evidence="5">
    <location>
        <begin position="348"/>
        <end position="360"/>
    </location>
</feature>
<accession>A0A2U3E9K9</accession>
<feature type="compositionally biased region" description="Polar residues" evidence="5">
    <location>
        <begin position="699"/>
        <end position="710"/>
    </location>
</feature>
<feature type="region of interest" description="Disordered" evidence="5">
    <location>
        <begin position="286"/>
        <end position="307"/>
    </location>
</feature>
<feature type="transmembrane region" description="Helical" evidence="6">
    <location>
        <begin position="451"/>
        <end position="474"/>
    </location>
</feature>
<feature type="compositionally biased region" description="Gly residues" evidence="5">
    <location>
        <begin position="763"/>
        <end position="782"/>
    </location>
</feature>
<dbReference type="InterPro" id="IPR009571">
    <property type="entry name" value="SUR7/Rim9-like_fungi"/>
</dbReference>
<comment type="caution">
    <text evidence="7">The sequence shown here is derived from an EMBL/GenBank/DDBJ whole genome shotgun (WGS) entry which is preliminary data.</text>
</comment>
<feature type="region of interest" description="Disordered" evidence="5">
    <location>
        <begin position="684"/>
        <end position="716"/>
    </location>
</feature>
<comment type="subcellular location">
    <subcellularLocation>
        <location evidence="1">Membrane</location>
        <topology evidence="1">Multi-pass membrane protein</topology>
    </subcellularLocation>
</comment>
<evidence type="ECO:0000256" key="1">
    <source>
        <dbReference type="ARBA" id="ARBA00004141"/>
    </source>
</evidence>
<feature type="region of interest" description="Disordered" evidence="5">
    <location>
        <begin position="729"/>
        <end position="1120"/>
    </location>
</feature>
<feature type="transmembrane region" description="Helical" evidence="6">
    <location>
        <begin position="530"/>
        <end position="553"/>
    </location>
</feature>
<feature type="compositionally biased region" description="Polar residues" evidence="5">
    <location>
        <begin position="992"/>
        <end position="1001"/>
    </location>
</feature>
<feature type="region of interest" description="Disordered" evidence="5">
    <location>
        <begin position="150"/>
        <end position="196"/>
    </location>
</feature>
<dbReference type="InterPro" id="IPR051380">
    <property type="entry name" value="pH-response_reg_palI/RIM9"/>
</dbReference>
<organism evidence="7 8">
    <name type="scientific">Purpureocillium lilacinum</name>
    <name type="common">Paecilomyces lilacinus</name>
    <dbReference type="NCBI Taxonomy" id="33203"/>
    <lineage>
        <taxon>Eukaryota</taxon>
        <taxon>Fungi</taxon>
        <taxon>Dikarya</taxon>
        <taxon>Ascomycota</taxon>
        <taxon>Pezizomycotina</taxon>
        <taxon>Sordariomycetes</taxon>
        <taxon>Hypocreomycetidae</taxon>
        <taxon>Hypocreales</taxon>
        <taxon>Ophiocordycipitaceae</taxon>
        <taxon>Purpureocillium</taxon>
    </lineage>
</organism>
<dbReference type="Pfam" id="PF06687">
    <property type="entry name" value="SUR7"/>
    <property type="match status" value="1"/>
</dbReference>
<dbReference type="PANTHER" id="PTHR28013:SF3">
    <property type="entry name" value="PROTEIN DCV1-RELATED"/>
    <property type="match status" value="1"/>
</dbReference>
<dbReference type="GO" id="GO:0032153">
    <property type="term" value="C:cell division site"/>
    <property type="evidence" value="ECO:0007669"/>
    <property type="project" value="TreeGrafter"/>
</dbReference>
<gene>
    <name evidence="7" type="ORF">PCL_12550</name>
</gene>
<dbReference type="GO" id="GO:0005886">
    <property type="term" value="C:plasma membrane"/>
    <property type="evidence" value="ECO:0007669"/>
    <property type="project" value="InterPro"/>
</dbReference>
<protein>
    <submittedName>
        <fullName evidence="7">pH-response regulator protein palI/rim-9</fullName>
    </submittedName>
</protein>
<feature type="compositionally biased region" description="Polar residues" evidence="5">
    <location>
        <begin position="1047"/>
        <end position="1056"/>
    </location>
</feature>
<keyword evidence="2 6" id="KW-0812">Transmembrane</keyword>
<feature type="compositionally biased region" description="Low complexity" evidence="5">
    <location>
        <begin position="287"/>
        <end position="299"/>
    </location>
</feature>
<evidence type="ECO:0000256" key="4">
    <source>
        <dbReference type="ARBA" id="ARBA00023136"/>
    </source>
</evidence>
<dbReference type="AlphaFoldDB" id="A0A2U3E9K9"/>
<evidence type="ECO:0000256" key="6">
    <source>
        <dbReference type="SAM" id="Phobius"/>
    </source>
</evidence>
<feature type="compositionally biased region" description="Low complexity" evidence="5">
    <location>
        <begin position="1070"/>
        <end position="1082"/>
    </location>
</feature>
<reference evidence="7 8" key="1">
    <citation type="journal article" date="2016" name="Front. Microbiol.">
        <title>Genome and transcriptome sequences reveal the specific parasitism of the nematophagous Purpureocillium lilacinum 36-1.</title>
        <authorList>
            <person name="Xie J."/>
            <person name="Li S."/>
            <person name="Mo C."/>
            <person name="Xiao X."/>
            <person name="Peng D."/>
            <person name="Wang G."/>
            <person name="Xiao Y."/>
        </authorList>
    </citation>
    <scope>NUCLEOTIDE SEQUENCE [LARGE SCALE GENOMIC DNA]</scope>
    <source>
        <strain evidence="7 8">36-1</strain>
    </source>
</reference>
<dbReference type="Proteomes" id="UP000245956">
    <property type="component" value="Unassembled WGS sequence"/>
</dbReference>
<feature type="compositionally biased region" description="Low complexity" evidence="5">
    <location>
        <begin position="174"/>
        <end position="183"/>
    </location>
</feature>
<evidence type="ECO:0000256" key="2">
    <source>
        <dbReference type="ARBA" id="ARBA00022692"/>
    </source>
</evidence>
<feature type="transmembrane region" description="Helical" evidence="6">
    <location>
        <begin position="565"/>
        <end position="592"/>
    </location>
</feature>
<name>A0A2U3E9K9_PURLI</name>
<feature type="compositionally biased region" description="Gly residues" evidence="5">
    <location>
        <begin position="801"/>
        <end position="823"/>
    </location>
</feature>
<feature type="compositionally biased region" description="Basic and acidic residues" evidence="5">
    <location>
        <begin position="684"/>
        <end position="696"/>
    </location>
</feature>
<feature type="region of interest" description="Disordered" evidence="5">
    <location>
        <begin position="343"/>
        <end position="384"/>
    </location>
</feature>
<sequence length="1120" mass="119871">MSSSPITRFAALRVSAPSARRASSFYGDGMDWLGGCRNRRGTAALVAPACFHAESQTQTQMQVTDGSRSDNTMSQDEPVHGLHARMAALHDNAQLGWTGRAGRASRTLEGDGTKGDEGLQGHHLTKHRAIRADGDPWVHWASGPQRGWSCAPATVQGQSKPPSRPRDRCPECPPGGCRLPPGRSLHRRSHSSTAPRQDTLRAVALFPPRVVQVLLLLNAVPKVPVYSPVPSARRASIVDLALSPTARAAVSRTTQSTTALLWCLVHHLATDPPLATPVARRRWGFRSTPSSQTSPVQPTAGTCWPGPRSWSSTVSTLVSALAPPTSADWPAVTTSTTRPTTDCLLCERRRRRRRRRRRPSSSRCFTSPHFASPPESSDGLSRPPWQTIDCSPAGRLIVPPAPWPCFSPRRPLPSLILAAPIFLSPMNRRLRSPSLRLAPPRRLTMGMLRPATPLSVLLFAAFVLLLLAVISVPVTQFVPLGKFKDVTFGVFGYCRSGGKCSAIGIGYDTGKLLDNENQAFDLPTGVRDSLSAVLIVHPIAAALTLAMFVMAVVSHLHSPSHSARYLLVLFILMLITFLVTLLAFLIDVLLFIPHMAWGSYLVLAATILIALSAVVSCAMRRTVVGRKARQKRIAENAEMSGENYYNREGQSKPSLATAVEPTMPMVSGGNSGPADSLPTFATFESRKEDQTSDERIPLTQRSPTQTSPNAFHNDMANPGEVAAYNAARRTPSRDPYGNPTGPPDAYGVPRVPSADRMNRRGDMGGVGGQRGRGGGYGRGGFDPYGASTRSRGGYGPPPRGGSRGGRGYGPPPRGGYGPRGGGRSPPPMNGQGQYYGQQSDGLDNGWNAHSNASAPSLSSGTTGYAPYNPSSGDLPRAESPPPLPGTANARAMDRPVEMDSTPIAAPNAYGQYGGSIRDSDTDVAGMVGLQQGRPPNRHDTVLSDGSKYSTDDAYVPPRAAWAANNGRSSPRAASPGGSQLRSHAELPGRSTPPVNAPQNANYYEDVDPRFAAPARPNNIPPPPAEPDYDDVRAAAGGSRSPAESERSNFTSISQRGVNPRWNPNHPPMPQQRRQVQQQQQRQDVLLNNPDFQLPGNRARAGSRGAGPGMIPGSAYPTGAM</sequence>
<dbReference type="PANTHER" id="PTHR28013">
    <property type="entry name" value="PROTEIN DCV1-RELATED"/>
    <property type="match status" value="1"/>
</dbReference>
<dbReference type="GO" id="GO:0035838">
    <property type="term" value="C:growing cell tip"/>
    <property type="evidence" value="ECO:0007669"/>
    <property type="project" value="TreeGrafter"/>
</dbReference>
<dbReference type="EMBL" id="LCWV01000008">
    <property type="protein sequence ID" value="PWI71182.1"/>
    <property type="molecule type" value="Genomic_DNA"/>
</dbReference>
<evidence type="ECO:0000313" key="8">
    <source>
        <dbReference type="Proteomes" id="UP000245956"/>
    </source>
</evidence>
<feature type="compositionally biased region" description="Polar residues" evidence="5">
    <location>
        <begin position="847"/>
        <end position="862"/>
    </location>
</feature>
<keyword evidence="4 6" id="KW-0472">Membrane</keyword>
<evidence type="ECO:0000256" key="3">
    <source>
        <dbReference type="ARBA" id="ARBA00022989"/>
    </source>
</evidence>
<keyword evidence="3 6" id="KW-1133">Transmembrane helix</keyword>
<feature type="transmembrane region" description="Helical" evidence="6">
    <location>
        <begin position="598"/>
        <end position="619"/>
    </location>
</feature>
<evidence type="ECO:0000256" key="5">
    <source>
        <dbReference type="SAM" id="MobiDB-lite"/>
    </source>
</evidence>